<dbReference type="PANTHER" id="PTHR20857:SF15">
    <property type="entry name" value="THIAMINE-PHOSPHATE SYNTHASE"/>
    <property type="match status" value="1"/>
</dbReference>
<name>A0A967EVD3_9PROT</name>
<keyword evidence="3 9" id="KW-0479">Metal-binding</keyword>
<evidence type="ECO:0000256" key="4">
    <source>
        <dbReference type="ARBA" id="ARBA00022842"/>
    </source>
</evidence>
<evidence type="ECO:0000313" key="14">
    <source>
        <dbReference type="Proteomes" id="UP000761264"/>
    </source>
</evidence>
<dbReference type="EC" id="2.5.1.3" evidence="9"/>
<dbReference type="CDD" id="cd00564">
    <property type="entry name" value="TMP_TenI"/>
    <property type="match status" value="1"/>
</dbReference>
<dbReference type="GO" id="GO:0009228">
    <property type="term" value="P:thiamine biosynthetic process"/>
    <property type="evidence" value="ECO:0007669"/>
    <property type="project" value="UniProtKB-KW"/>
</dbReference>
<dbReference type="Pfam" id="PF02581">
    <property type="entry name" value="TMP-TENI"/>
    <property type="match status" value="1"/>
</dbReference>
<dbReference type="Gene3D" id="3.20.20.70">
    <property type="entry name" value="Aldolase class I"/>
    <property type="match status" value="1"/>
</dbReference>
<comment type="catalytic activity">
    <reaction evidence="7 9 10">
        <text>2-(2-carboxy-4-methylthiazol-5-yl)ethyl phosphate + 4-amino-2-methyl-5-(diphosphooxymethyl)pyrimidine + 2 H(+) = thiamine phosphate + CO2 + diphosphate</text>
        <dbReference type="Rhea" id="RHEA:47848"/>
        <dbReference type="ChEBI" id="CHEBI:15378"/>
        <dbReference type="ChEBI" id="CHEBI:16526"/>
        <dbReference type="ChEBI" id="CHEBI:33019"/>
        <dbReference type="ChEBI" id="CHEBI:37575"/>
        <dbReference type="ChEBI" id="CHEBI:57841"/>
        <dbReference type="ChEBI" id="CHEBI:62890"/>
        <dbReference type="EC" id="2.5.1.3"/>
    </reaction>
</comment>
<dbReference type="GO" id="GO:0000287">
    <property type="term" value="F:magnesium ion binding"/>
    <property type="evidence" value="ECO:0007669"/>
    <property type="project" value="UniProtKB-UniRule"/>
</dbReference>
<dbReference type="GO" id="GO:0005737">
    <property type="term" value="C:cytoplasm"/>
    <property type="evidence" value="ECO:0007669"/>
    <property type="project" value="TreeGrafter"/>
</dbReference>
<feature type="domain" description="Thiamine phosphate synthase/TenI" evidence="12">
    <location>
        <begin position="15"/>
        <end position="201"/>
    </location>
</feature>
<keyword evidence="2 9" id="KW-0808">Transferase</keyword>
<evidence type="ECO:0000256" key="6">
    <source>
        <dbReference type="ARBA" id="ARBA00047334"/>
    </source>
</evidence>
<dbReference type="InterPro" id="IPR034291">
    <property type="entry name" value="TMP_synthase"/>
</dbReference>
<protein>
    <recommendedName>
        <fullName evidence="9">Thiamine-phosphate synthase</fullName>
        <shortName evidence="9">TP synthase</shortName>
        <shortName evidence="9">TPS</shortName>
        <ecNumber evidence="9">2.5.1.3</ecNumber>
    </recommendedName>
    <alternativeName>
        <fullName evidence="9">Thiamine-phosphate pyrophosphorylase</fullName>
        <shortName evidence="9">TMP pyrophosphorylase</shortName>
        <shortName evidence="9">TMP-PPase</shortName>
    </alternativeName>
</protein>
<feature type="binding site" evidence="9">
    <location>
        <begin position="45"/>
        <end position="49"/>
    </location>
    <ligand>
        <name>4-amino-2-methyl-5-(diphosphooxymethyl)pyrimidine</name>
        <dbReference type="ChEBI" id="CHEBI:57841"/>
    </ligand>
</feature>
<accession>A0A967EVD3</accession>
<dbReference type="SUPFAM" id="SSF51391">
    <property type="entry name" value="Thiamin phosphate synthase"/>
    <property type="match status" value="1"/>
</dbReference>
<comment type="similarity">
    <text evidence="9 10">Belongs to the thiamine-phosphate synthase family.</text>
</comment>
<comment type="cofactor">
    <cofactor evidence="9">
        <name>Mg(2+)</name>
        <dbReference type="ChEBI" id="CHEBI:18420"/>
    </cofactor>
    <text evidence="9">Binds 1 Mg(2+) ion per subunit.</text>
</comment>
<feature type="binding site" evidence="9">
    <location>
        <begin position="198"/>
        <end position="199"/>
    </location>
    <ligand>
        <name>2-[(2R,5Z)-2-carboxy-4-methylthiazol-5(2H)-ylidene]ethyl phosphate</name>
        <dbReference type="ChEBI" id="CHEBI:62899"/>
    </ligand>
</feature>
<dbReference type="GO" id="GO:0009229">
    <property type="term" value="P:thiamine diphosphate biosynthetic process"/>
    <property type="evidence" value="ECO:0007669"/>
    <property type="project" value="UniProtKB-UniRule"/>
</dbReference>
<keyword evidence="5 9" id="KW-0784">Thiamine biosynthesis</keyword>
<comment type="pathway">
    <text evidence="1 9 11">Cofactor biosynthesis; thiamine diphosphate biosynthesis; thiamine phosphate from 4-amino-2-methyl-5-diphosphomethylpyrimidine and 4-methyl-5-(2-phosphoethyl)-thiazole: step 1/1.</text>
</comment>
<gene>
    <name evidence="9 13" type="primary">thiE</name>
    <name evidence="13" type="ORF">HBA54_07885</name>
</gene>
<comment type="catalytic activity">
    <reaction evidence="6 9 10">
        <text>4-methyl-5-(2-phosphooxyethyl)-thiazole + 4-amino-2-methyl-5-(diphosphooxymethyl)pyrimidine + H(+) = thiamine phosphate + diphosphate</text>
        <dbReference type="Rhea" id="RHEA:22328"/>
        <dbReference type="ChEBI" id="CHEBI:15378"/>
        <dbReference type="ChEBI" id="CHEBI:33019"/>
        <dbReference type="ChEBI" id="CHEBI:37575"/>
        <dbReference type="ChEBI" id="CHEBI:57841"/>
        <dbReference type="ChEBI" id="CHEBI:58296"/>
        <dbReference type="EC" id="2.5.1.3"/>
    </reaction>
</comment>
<evidence type="ECO:0000256" key="11">
    <source>
        <dbReference type="RuleBase" id="RU004253"/>
    </source>
</evidence>
<dbReference type="Proteomes" id="UP000761264">
    <property type="component" value="Unassembled WGS sequence"/>
</dbReference>
<evidence type="ECO:0000256" key="5">
    <source>
        <dbReference type="ARBA" id="ARBA00022977"/>
    </source>
</evidence>
<dbReference type="RefSeq" id="WP_167223630.1">
    <property type="nucleotide sequence ID" value="NZ_JAAQPH010000005.1"/>
</dbReference>
<evidence type="ECO:0000256" key="1">
    <source>
        <dbReference type="ARBA" id="ARBA00005165"/>
    </source>
</evidence>
<dbReference type="AlphaFoldDB" id="A0A967EVD3"/>
<feature type="binding site" evidence="9">
    <location>
        <position position="77"/>
    </location>
    <ligand>
        <name>4-amino-2-methyl-5-(diphosphooxymethyl)pyrimidine</name>
        <dbReference type="ChEBI" id="CHEBI:57841"/>
    </ligand>
</feature>
<proteinExistence type="inferred from homology"/>
<keyword evidence="14" id="KW-1185">Reference proteome</keyword>
<feature type="binding site" evidence="9">
    <location>
        <position position="78"/>
    </location>
    <ligand>
        <name>Mg(2+)</name>
        <dbReference type="ChEBI" id="CHEBI:18420"/>
    </ligand>
</feature>
<feature type="binding site" evidence="9">
    <location>
        <begin position="142"/>
        <end position="144"/>
    </location>
    <ligand>
        <name>2-[(2R,5Z)-2-carboxy-4-methylthiazol-5(2H)-ylidene]ethyl phosphate</name>
        <dbReference type="ChEBI" id="CHEBI:62899"/>
    </ligand>
</feature>
<evidence type="ECO:0000256" key="8">
    <source>
        <dbReference type="ARBA" id="ARBA00047883"/>
    </source>
</evidence>
<dbReference type="NCBIfam" id="TIGR00693">
    <property type="entry name" value="thiE"/>
    <property type="match status" value="1"/>
</dbReference>
<comment type="function">
    <text evidence="9">Condenses 4-methyl-5-(beta-hydroxyethyl)thiazole monophosphate (THZ-P) and 2-methyl-4-amino-5-hydroxymethyl pyrimidine pyrophosphate (HMP-PP) to form thiamine monophosphate (TMP).</text>
</comment>
<organism evidence="13 14">
    <name type="scientific">Pelagibius litoralis</name>
    <dbReference type="NCBI Taxonomy" id="374515"/>
    <lineage>
        <taxon>Bacteria</taxon>
        <taxon>Pseudomonadati</taxon>
        <taxon>Pseudomonadota</taxon>
        <taxon>Alphaproteobacteria</taxon>
        <taxon>Rhodospirillales</taxon>
        <taxon>Rhodovibrionaceae</taxon>
        <taxon>Pelagibius</taxon>
    </lineage>
</organism>
<reference evidence="13" key="1">
    <citation type="submission" date="2020-03" db="EMBL/GenBank/DDBJ databases">
        <title>Genome of Pelagibius litoralis DSM 21314T.</title>
        <authorList>
            <person name="Wang G."/>
        </authorList>
    </citation>
    <scope>NUCLEOTIDE SEQUENCE</scope>
    <source>
        <strain evidence="13">DSM 21314</strain>
    </source>
</reference>
<comment type="catalytic activity">
    <reaction evidence="8 9 10">
        <text>2-[(2R,5Z)-2-carboxy-4-methylthiazol-5(2H)-ylidene]ethyl phosphate + 4-amino-2-methyl-5-(diphosphooxymethyl)pyrimidine + 2 H(+) = thiamine phosphate + CO2 + diphosphate</text>
        <dbReference type="Rhea" id="RHEA:47844"/>
        <dbReference type="ChEBI" id="CHEBI:15378"/>
        <dbReference type="ChEBI" id="CHEBI:16526"/>
        <dbReference type="ChEBI" id="CHEBI:33019"/>
        <dbReference type="ChEBI" id="CHEBI:37575"/>
        <dbReference type="ChEBI" id="CHEBI:57841"/>
        <dbReference type="ChEBI" id="CHEBI:62899"/>
        <dbReference type="EC" id="2.5.1.3"/>
    </reaction>
</comment>
<keyword evidence="4 9" id="KW-0460">Magnesium</keyword>
<dbReference type="GO" id="GO:0004789">
    <property type="term" value="F:thiamine-phosphate diphosphorylase activity"/>
    <property type="evidence" value="ECO:0007669"/>
    <property type="project" value="UniProtKB-UniRule"/>
</dbReference>
<evidence type="ECO:0000313" key="13">
    <source>
        <dbReference type="EMBL" id="NIA68511.1"/>
    </source>
</evidence>
<comment type="caution">
    <text evidence="13">The sequence shown here is derived from an EMBL/GenBank/DDBJ whole genome shotgun (WGS) entry which is preliminary data.</text>
</comment>
<evidence type="ECO:0000259" key="12">
    <source>
        <dbReference type="Pfam" id="PF02581"/>
    </source>
</evidence>
<evidence type="ECO:0000256" key="7">
    <source>
        <dbReference type="ARBA" id="ARBA00047851"/>
    </source>
</evidence>
<dbReference type="InterPro" id="IPR013785">
    <property type="entry name" value="Aldolase_TIM"/>
</dbReference>
<feature type="binding site" evidence="9">
    <location>
        <position position="145"/>
    </location>
    <ligand>
        <name>4-amino-2-methyl-5-(diphosphooxymethyl)pyrimidine</name>
        <dbReference type="ChEBI" id="CHEBI:57841"/>
    </ligand>
</feature>
<sequence length="229" mass="22747">MTSDSVYSGFLDLRVYFVIGPGHAGDRPVVDLAGQAAEGGATAVQLRDKAGDTAALVARARALKAVLSPLGVPLIVNDRVDVALAAEADGVHIGQRDMAAADARRLLGPDRILGLTVQSAAEIAAMDPDILDYVSIGGVFATASKQNPHPPIGLDGLARLAVAAAEKAPGLPVCAIAGITAETAGAVIAAGCDGVAVVSAIAAAPDPAAAARGLGAAVDRALGQRRARA</sequence>
<evidence type="ECO:0000256" key="2">
    <source>
        <dbReference type="ARBA" id="ARBA00022679"/>
    </source>
</evidence>
<feature type="binding site" evidence="9">
    <location>
        <position position="116"/>
    </location>
    <ligand>
        <name>4-amino-2-methyl-5-(diphosphooxymethyl)pyrimidine</name>
        <dbReference type="ChEBI" id="CHEBI:57841"/>
    </ligand>
</feature>
<feature type="binding site" evidence="9">
    <location>
        <position position="178"/>
    </location>
    <ligand>
        <name>2-[(2R,5Z)-2-carboxy-4-methylthiazol-5(2H)-ylidene]ethyl phosphate</name>
        <dbReference type="ChEBI" id="CHEBI:62899"/>
    </ligand>
</feature>
<dbReference type="InterPro" id="IPR036206">
    <property type="entry name" value="ThiamineP_synth_sf"/>
</dbReference>
<evidence type="ECO:0000256" key="3">
    <source>
        <dbReference type="ARBA" id="ARBA00022723"/>
    </source>
</evidence>
<evidence type="ECO:0000256" key="10">
    <source>
        <dbReference type="RuleBase" id="RU003826"/>
    </source>
</evidence>
<dbReference type="EMBL" id="JAAQPH010000005">
    <property type="protein sequence ID" value="NIA68511.1"/>
    <property type="molecule type" value="Genomic_DNA"/>
</dbReference>
<dbReference type="InterPro" id="IPR022998">
    <property type="entry name" value="ThiamineP_synth_TenI"/>
</dbReference>
<dbReference type="HAMAP" id="MF_00097">
    <property type="entry name" value="TMP_synthase"/>
    <property type="match status" value="1"/>
</dbReference>
<feature type="binding site" evidence="9">
    <location>
        <position position="97"/>
    </location>
    <ligand>
        <name>Mg(2+)</name>
        <dbReference type="ChEBI" id="CHEBI:18420"/>
    </ligand>
</feature>
<dbReference type="PANTHER" id="PTHR20857">
    <property type="entry name" value="THIAMINE-PHOSPHATE PYROPHOSPHORYLASE"/>
    <property type="match status" value="1"/>
</dbReference>
<evidence type="ECO:0000256" key="9">
    <source>
        <dbReference type="HAMAP-Rule" id="MF_00097"/>
    </source>
</evidence>